<organism evidence="13 14">
    <name type="scientific">Discina gigas</name>
    <dbReference type="NCBI Taxonomy" id="1032678"/>
    <lineage>
        <taxon>Eukaryota</taxon>
        <taxon>Fungi</taxon>
        <taxon>Dikarya</taxon>
        <taxon>Ascomycota</taxon>
        <taxon>Pezizomycotina</taxon>
        <taxon>Pezizomycetes</taxon>
        <taxon>Pezizales</taxon>
        <taxon>Discinaceae</taxon>
        <taxon>Discina</taxon>
    </lineage>
</organism>
<comment type="subunit">
    <text evidence="3 10">Associates with 90S and pre-40S pre-ribosomal particles.</text>
</comment>
<comment type="similarity">
    <text evidence="2 10">Belongs to the RRP36 family.</text>
</comment>
<evidence type="ECO:0000313" key="14">
    <source>
        <dbReference type="Proteomes" id="UP001447188"/>
    </source>
</evidence>
<comment type="subcellular location">
    <subcellularLocation>
        <location evidence="1 10">Nucleus</location>
        <location evidence="1 10">Nucleolus</location>
    </subcellularLocation>
</comment>
<evidence type="ECO:0000256" key="10">
    <source>
        <dbReference type="RuleBase" id="RU368027"/>
    </source>
</evidence>
<evidence type="ECO:0000256" key="9">
    <source>
        <dbReference type="ARBA" id="ARBA00025053"/>
    </source>
</evidence>
<keyword evidence="7 10" id="KW-0539">Nucleus</keyword>
<dbReference type="Proteomes" id="UP001447188">
    <property type="component" value="Unassembled WGS sequence"/>
</dbReference>
<evidence type="ECO:0000256" key="11">
    <source>
        <dbReference type="SAM" id="Coils"/>
    </source>
</evidence>
<evidence type="ECO:0000256" key="1">
    <source>
        <dbReference type="ARBA" id="ARBA00004604"/>
    </source>
</evidence>
<evidence type="ECO:0000256" key="12">
    <source>
        <dbReference type="SAM" id="MobiDB-lite"/>
    </source>
</evidence>
<sequence length="309" mass="35218">MSLRRVKPQLEDYDDDAMSDLSSGREAGDGGESMDEDEDDGSGAESSSSEEEETEDEEEPAQEAISKISFGALAKAQKAISSSSSKATPTTTSADRIAAVKSQLAALKGANATPLNSTEKEKKARKTREELKRSSKHAPQEITSKRAVTRRREIVAPILTAATQPRDPRFDDAVKGVFDERVFKKNYGFLEDYREDEMKALKQEMTKTKDEGRKEELKKMVVSMQSKKQQQERKDRTVELVREHKKKEREAIKQGKKPFYLKKAEQKKMLLMDKYSKLNEKQLDKVVEKKRKRKAQKEHKNIPFSRREA</sequence>
<keyword evidence="14" id="KW-1185">Reference proteome</keyword>
<dbReference type="InterPro" id="IPR009292">
    <property type="entry name" value="RRP36"/>
</dbReference>
<dbReference type="Pfam" id="PF06102">
    <property type="entry name" value="RRP36"/>
    <property type="match status" value="1"/>
</dbReference>
<gene>
    <name evidence="13" type="primary">RRP36</name>
    <name evidence="13" type="ORF">Q9L58_009388</name>
</gene>
<dbReference type="PANTHER" id="PTHR21738">
    <property type="entry name" value="RIBOSOMAL RNA PROCESSING PROTEIN 36 HOMOLOG"/>
    <property type="match status" value="1"/>
</dbReference>
<feature type="compositionally biased region" description="Basic and acidic residues" evidence="12">
    <location>
        <begin position="298"/>
        <end position="309"/>
    </location>
</feature>
<keyword evidence="5 10" id="KW-0698">rRNA processing</keyword>
<feature type="region of interest" description="Disordered" evidence="12">
    <location>
        <begin position="108"/>
        <end position="149"/>
    </location>
</feature>
<proteinExistence type="inferred from homology"/>
<feature type="compositionally biased region" description="Basic and acidic residues" evidence="12">
    <location>
        <begin position="118"/>
        <end position="133"/>
    </location>
</feature>
<dbReference type="EMBL" id="JBBBZM010000216">
    <property type="protein sequence ID" value="KAL0631735.1"/>
    <property type="molecule type" value="Genomic_DNA"/>
</dbReference>
<evidence type="ECO:0000256" key="4">
    <source>
        <dbReference type="ARBA" id="ARBA00022517"/>
    </source>
</evidence>
<keyword evidence="6 11" id="KW-0175">Coiled coil</keyword>
<keyword evidence="4 10" id="KW-0690">Ribosome biogenesis</keyword>
<feature type="compositionally biased region" description="Basic residues" evidence="12">
    <location>
        <begin position="288"/>
        <end position="297"/>
    </location>
</feature>
<evidence type="ECO:0000256" key="5">
    <source>
        <dbReference type="ARBA" id="ARBA00022552"/>
    </source>
</evidence>
<feature type="coiled-coil region" evidence="11">
    <location>
        <begin position="198"/>
        <end position="281"/>
    </location>
</feature>
<name>A0ABR3G7I8_9PEZI</name>
<evidence type="ECO:0000313" key="13">
    <source>
        <dbReference type="EMBL" id="KAL0631735.1"/>
    </source>
</evidence>
<feature type="region of interest" description="Disordered" evidence="12">
    <location>
        <begin position="1"/>
        <end position="69"/>
    </location>
</feature>
<comment type="function">
    <text evidence="9 10">Component of the 90S pre-ribosome involved in the maturation of rRNAs. Required for early cleavages of the pre-RNAs in the 40S ribosomal subunit maturation pathway.</text>
</comment>
<evidence type="ECO:0000256" key="6">
    <source>
        <dbReference type="ARBA" id="ARBA00023054"/>
    </source>
</evidence>
<reference evidence="13 14" key="1">
    <citation type="submission" date="2024-02" db="EMBL/GenBank/DDBJ databases">
        <title>Discinaceae phylogenomics.</title>
        <authorList>
            <person name="Dirks A.C."/>
            <person name="James T.Y."/>
        </authorList>
    </citation>
    <scope>NUCLEOTIDE SEQUENCE [LARGE SCALE GENOMIC DNA]</scope>
    <source>
        <strain evidence="13 14">ACD0624</strain>
    </source>
</reference>
<keyword evidence="8 10" id="KW-0687">Ribonucleoprotein</keyword>
<comment type="caution">
    <text evidence="13">The sequence shown here is derived from an EMBL/GenBank/DDBJ whole genome shotgun (WGS) entry which is preliminary data.</text>
</comment>
<evidence type="ECO:0000256" key="2">
    <source>
        <dbReference type="ARBA" id="ARBA00009418"/>
    </source>
</evidence>
<accession>A0ABR3G7I8</accession>
<dbReference type="PANTHER" id="PTHR21738:SF0">
    <property type="entry name" value="RIBOSOMAL RNA PROCESSING PROTEIN 36 HOMOLOG"/>
    <property type="match status" value="1"/>
</dbReference>
<evidence type="ECO:0000256" key="8">
    <source>
        <dbReference type="ARBA" id="ARBA00023274"/>
    </source>
</evidence>
<feature type="region of interest" description="Disordered" evidence="12">
    <location>
        <begin position="286"/>
        <end position="309"/>
    </location>
</feature>
<evidence type="ECO:0000256" key="7">
    <source>
        <dbReference type="ARBA" id="ARBA00023242"/>
    </source>
</evidence>
<feature type="compositionally biased region" description="Acidic residues" evidence="12">
    <location>
        <begin position="32"/>
        <end position="61"/>
    </location>
</feature>
<protein>
    <recommendedName>
        <fullName evidence="10">rRNA biogenesis protein RRP36</fullName>
    </recommendedName>
</protein>
<evidence type="ECO:0000256" key="3">
    <source>
        <dbReference type="ARBA" id="ARBA00011167"/>
    </source>
</evidence>